<feature type="signal peptide" evidence="2">
    <location>
        <begin position="1"/>
        <end position="23"/>
    </location>
</feature>
<feature type="chain" id="PRO_5021404858" evidence="2">
    <location>
        <begin position="24"/>
        <end position="154"/>
    </location>
</feature>
<evidence type="ECO:0000256" key="2">
    <source>
        <dbReference type="SAM" id="SignalP"/>
    </source>
</evidence>
<keyword evidence="4" id="KW-1185">Reference proteome</keyword>
<dbReference type="AlphaFoldDB" id="A0A4Y2KME6"/>
<name>A0A4Y2KME6_ARAVE</name>
<dbReference type="Proteomes" id="UP000499080">
    <property type="component" value="Unassembled WGS sequence"/>
</dbReference>
<keyword evidence="1" id="KW-0812">Transmembrane</keyword>
<feature type="transmembrane region" description="Helical" evidence="1">
    <location>
        <begin position="64"/>
        <end position="83"/>
    </location>
</feature>
<reference evidence="3 4" key="1">
    <citation type="journal article" date="2019" name="Sci. Rep.">
        <title>Orb-weaving spider Araneus ventricosus genome elucidates the spidroin gene catalogue.</title>
        <authorList>
            <person name="Kono N."/>
            <person name="Nakamura H."/>
            <person name="Ohtoshi R."/>
            <person name="Moran D.A.P."/>
            <person name="Shinohara A."/>
            <person name="Yoshida Y."/>
            <person name="Fujiwara M."/>
            <person name="Mori M."/>
            <person name="Tomita M."/>
            <person name="Arakawa K."/>
        </authorList>
    </citation>
    <scope>NUCLEOTIDE SEQUENCE [LARGE SCALE GENOMIC DNA]</scope>
</reference>
<sequence length="154" mass="17912">MIFVMNLNCVMLLPCHLIGLSRRITTPCETFPTLWKFKLNFRRAPGSDEITGFAMFKRRDIRDIAVYVYCVVSILGFNFHVNINQRSKEDLKILPGDELYRYILTVVPNKYRHLLYGEIEVAVQICIRNCHRYDKAGNSLRPILGRGPMKCSKL</sequence>
<organism evidence="3 4">
    <name type="scientific">Araneus ventricosus</name>
    <name type="common">Orbweaver spider</name>
    <name type="synonym">Epeira ventricosa</name>
    <dbReference type="NCBI Taxonomy" id="182803"/>
    <lineage>
        <taxon>Eukaryota</taxon>
        <taxon>Metazoa</taxon>
        <taxon>Ecdysozoa</taxon>
        <taxon>Arthropoda</taxon>
        <taxon>Chelicerata</taxon>
        <taxon>Arachnida</taxon>
        <taxon>Araneae</taxon>
        <taxon>Araneomorphae</taxon>
        <taxon>Entelegynae</taxon>
        <taxon>Araneoidea</taxon>
        <taxon>Araneidae</taxon>
        <taxon>Araneus</taxon>
    </lineage>
</organism>
<gene>
    <name evidence="3" type="ORF">AVEN_229027_1</name>
</gene>
<evidence type="ECO:0000313" key="3">
    <source>
        <dbReference type="EMBL" id="GBN03249.1"/>
    </source>
</evidence>
<evidence type="ECO:0000313" key="4">
    <source>
        <dbReference type="Proteomes" id="UP000499080"/>
    </source>
</evidence>
<proteinExistence type="predicted"/>
<comment type="caution">
    <text evidence="3">The sequence shown here is derived from an EMBL/GenBank/DDBJ whole genome shotgun (WGS) entry which is preliminary data.</text>
</comment>
<dbReference type="EMBL" id="BGPR01004776">
    <property type="protein sequence ID" value="GBN03249.1"/>
    <property type="molecule type" value="Genomic_DNA"/>
</dbReference>
<accession>A0A4Y2KME6</accession>
<protein>
    <submittedName>
        <fullName evidence="3">Uncharacterized protein</fullName>
    </submittedName>
</protein>
<evidence type="ECO:0000256" key="1">
    <source>
        <dbReference type="SAM" id="Phobius"/>
    </source>
</evidence>
<keyword evidence="1" id="KW-0472">Membrane</keyword>
<keyword evidence="2" id="KW-0732">Signal</keyword>
<keyword evidence="1" id="KW-1133">Transmembrane helix</keyword>